<evidence type="ECO:0000313" key="2">
    <source>
        <dbReference type="EMBL" id="MBC5685323.1"/>
    </source>
</evidence>
<evidence type="ECO:0000313" key="3">
    <source>
        <dbReference type="Proteomes" id="UP000643810"/>
    </source>
</evidence>
<reference evidence="2 3" key="1">
    <citation type="submission" date="2020-08" db="EMBL/GenBank/DDBJ databases">
        <title>Genome public.</title>
        <authorList>
            <person name="Liu C."/>
            <person name="Sun Q."/>
        </authorList>
    </citation>
    <scope>NUCLEOTIDE SEQUENCE [LARGE SCALE GENOMIC DNA]</scope>
    <source>
        <strain evidence="2 3">NSJ-9</strain>
    </source>
</reference>
<gene>
    <name evidence="2" type="ORF">H8R94_01615</name>
</gene>
<organism evidence="2 3">
    <name type="scientific">Roseburia lenta</name>
    <dbReference type="NCBI Taxonomy" id="2763061"/>
    <lineage>
        <taxon>Bacteria</taxon>
        <taxon>Bacillati</taxon>
        <taxon>Bacillota</taxon>
        <taxon>Clostridia</taxon>
        <taxon>Lachnospirales</taxon>
        <taxon>Lachnospiraceae</taxon>
        <taxon>Roseburia</taxon>
    </lineage>
</organism>
<keyword evidence="3" id="KW-1185">Reference proteome</keyword>
<dbReference type="EMBL" id="JACOPG010000001">
    <property type="protein sequence ID" value="MBC5685323.1"/>
    <property type="molecule type" value="Genomic_DNA"/>
</dbReference>
<sequence length="357" mass="42211">MSADEEKEIDKEFRQNRWQFLAIIIAYGEFALIFLYSKTGFQPLEWICEIGLLLCIIPAIYAVWIIVSSILQWGKQAIEIRMTCNDRLFDKIDYIEKNRNSKTNMEIFAVLNYYYHESDEMQSLIEKGEIERLLTRQDYLQHKIYSEISQSVSVGMNFIFWAIPVVLSGMGLEKVFDTFFTNITTKVVIVCIIVVVLGLIVFYFSKRGQLGIYSKEIIVYELELLKPIIRQMEDSMHIDQSGIGLRNMQQLVINTLKKKIGWIKISSKKKEMSKQLRIIRNMKFEQPPSSMYMLMHFENNESFIYYKPIVTPYNYKDDYVVMSEIIEQHKKEIEKMYNKKIRSKNIISYCETDHHTG</sequence>
<keyword evidence="1" id="KW-0812">Transmembrane</keyword>
<proteinExistence type="predicted"/>
<keyword evidence="1" id="KW-1133">Transmembrane helix</keyword>
<dbReference type="Proteomes" id="UP000643810">
    <property type="component" value="Unassembled WGS sequence"/>
</dbReference>
<keyword evidence="1" id="KW-0472">Membrane</keyword>
<feature type="transmembrane region" description="Helical" evidence="1">
    <location>
        <begin position="183"/>
        <end position="205"/>
    </location>
</feature>
<protein>
    <submittedName>
        <fullName evidence="2">Uncharacterized protein</fullName>
    </submittedName>
</protein>
<feature type="transmembrane region" description="Helical" evidence="1">
    <location>
        <begin position="152"/>
        <end position="171"/>
    </location>
</feature>
<evidence type="ECO:0000256" key="1">
    <source>
        <dbReference type="SAM" id="Phobius"/>
    </source>
</evidence>
<dbReference type="RefSeq" id="WP_186853668.1">
    <property type="nucleotide sequence ID" value="NZ_JACOPG010000001.1"/>
</dbReference>
<name>A0ABR7GDZ5_9FIRM</name>
<accession>A0ABR7GDZ5</accession>
<feature type="transmembrane region" description="Helical" evidence="1">
    <location>
        <begin position="20"/>
        <end position="38"/>
    </location>
</feature>
<comment type="caution">
    <text evidence="2">The sequence shown here is derived from an EMBL/GenBank/DDBJ whole genome shotgun (WGS) entry which is preliminary data.</text>
</comment>
<feature type="transmembrane region" description="Helical" evidence="1">
    <location>
        <begin position="50"/>
        <end position="71"/>
    </location>
</feature>